<dbReference type="OrthoDB" id="775087at2759"/>
<evidence type="ECO:0000256" key="1">
    <source>
        <dbReference type="SAM" id="MobiDB-lite"/>
    </source>
</evidence>
<dbReference type="AlphaFoldDB" id="A0A8S0UXT9"/>
<evidence type="ECO:0000313" key="2">
    <source>
        <dbReference type="EMBL" id="CAA3025543.1"/>
    </source>
</evidence>
<sequence length="187" mass="20693">MHTDAALMAEYVAFNMTLTISFYNLGYELFNKNAFSLCLSPTSGASHAKLIAQKGKGMPRMSVSLAKLSDVVASQAMASLSMELYKEYKNVHKSLVKEQERSFNLTVVVAAEREKNESLQNMLSRKNKSQKMDTENSDSKSASSPQDASDKQITQNQNSTKAPNRVVPAHRRAKVRGAVLVDIEDDD</sequence>
<dbReference type="Gramene" id="OE9A048038T4">
    <property type="protein sequence ID" value="OE9A048038C4"/>
    <property type="gene ID" value="OE9A048038"/>
</dbReference>
<evidence type="ECO:0000313" key="3">
    <source>
        <dbReference type="Proteomes" id="UP000594638"/>
    </source>
</evidence>
<feature type="region of interest" description="Disordered" evidence="1">
    <location>
        <begin position="118"/>
        <end position="187"/>
    </location>
</feature>
<comment type="caution">
    <text evidence="2">The sequence shown here is derived from an EMBL/GenBank/DDBJ whole genome shotgun (WGS) entry which is preliminary data.</text>
</comment>
<dbReference type="PANTHER" id="PTHR35770:SF1">
    <property type="entry name" value="U2 SMALL NUCLEAR RIBONUCLEOPROTEIN AUXILIARY FACTOR-LIKE PROTEIN"/>
    <property type="match status" value="1"/>
</dbReference>
<dbReference type="PANTHER" id="PTHR35770">
    <property type="entry name" value="U2 SMALL NUCLEAR RIBONUCLEOPROTEIN AUXILIARY FACTOR-LIKE PROTEIN"/>
    <property type="match status" value="1"/>
</dbReference>
<dbReference type="EMBL" id="CACTIH010009137">
    <property type="protein sequence ID" value="CAA3025543.1"/>
    <property type="molecule type" value="Genomic_DNA"/>
</dbReference>
<feature type="compositionally biased region" description="Polar residues" evidence="1">
    <location>
        <begin position="139"/>
        <end position="162"/>
    </location>
</feature>
<reference evidence="2 3" key="1">
    <citation type="submission" date="2019-12" db="EMBL/GenBank/DDBJ databases">
        <authorList>
            <person name="Alioto T."/>
            <person name="Alioto T."/>
            <person name="Gomez Garrido J."/>
        </authorList>
    </citation>
    <scope>NUCLEOTIDE SEQUENCE [LARGE SCALE GENOMIC DNA]</scope>
</reference>
<dbReference type="Proteomes" id="UP000594638">
    <property type="component" value="Unassembled WGS sequence"/>
</dbReference>
<accession>A0A8S0UXT9</accession>
<gene>
    <name evidence="2" type="ORF">OLEA9_A048038</name>
</gene>
<protein>
    <submittedName>
        <fullName evidence="2">Uncharacterized protein</fullName>
    </submittedName>
</protein>
<name>A0A8S0UXT9_OLEEU</name>
<proteinExistence type="predicted"/>
<keyword evidence="3" id="KW-1185">Reference proteome</keyword>
<organism evidence="2 3">
    <name type="scientific">Olea europaea subsp. europaea</name>
    <dbReference type="NCBI Taxonomy" id="158383"/>
    <lineage>
        <taxon>Eukaryota</taxon>
        <taxon>Viridiplantae</taxon>
        <taxon>Streptophyta</taxon>
        <taxon>Embryophyta</taxon>
        <taxon>Tracheophyta</taxon>
        <taxon>Spermatophyta</taxon>
        <taxon>Magnoliopsida</taxon>
        <taxon>eudicotyledons</taxon>
        <taxon>Gunneridae</taxon>
        <taxon>Pentapetalae</taxon>
        <taxon>asterids</taxon>
        <taxon>lamiids</taxon>
        <taxon>Lamiales</taxon>
        <taxon>Oleaceae</taxon>
        <taxon>Oleeae</taxon>
        <taxon>Olea</taxon>
    </lineage>
</organism>